<dbReference type="AlphaFoldDB" id="A0A195DPY9"/>
<dbReference type="EMBL" id="KQ980653">
    <property type="protein sequence ID" value="KYN14872.1"/>
    <property type="molecule type" value="Genomic_DNA"/>
</dbReference>
<name>A0A195DPY9_9HYME</name>
<feature type="compositionally biased region" description="Basic residues" evidence="1">
    <location>
        <begin position="87"/>
        <end position="97"/>
    </location>
</feature>
<keyword evidence="3" id="KW-1185">Reference proteome</keyword>
<accession>A0A195DPY9</accession>
<feature type="region of interest" description="Disordered" evidence="1">
    <location>
        <begin position="1"/>
        <end position="114"/>
    </location>
</feature>
<feature type="compositionally biased region" description="Basic and acidic residues" evidence="1">
    <location>
        <begin position="44"/>
        <end position="76"/>
    </location>
</feature>
<reference evidence="2 3" key="1">
    <citation type="submission" date="2015-09" db="EMBL/GenBank/DDBJ databases">
        <title>Trachymyrmex cornetzi WGS genome.</title>
        <authorList>
            <person name="Nygaard S."/>
            <person name="Hu H."/>
            <person name="Boomsma J."/>
            <person name="Zhang G."/>
        </authorList>
    </citation>
    <scope>NUCLEOTIDE SEQUENCE [LARGE SCALE GENOMIC DNA]</scope>
    <source>
        <strain evidence="2">Tcor2-1</strain>
        <tissue evidence="2">Whole body</tissue>
    </source>
</reference>
<sequence length="167" mass="19018">MNSRFANVGRPDDRRTGKTTDRGWNVLDVRHAPVCREYAPDAPKGGRREKERQRERERKREKRQQTREGSAREFAGRLKHGSAVSRPRTRNSTRLRRTSPPSPSALPRGQGWTRGCRGWDEASVARLRQVNRPDATVVFVALGIGTCHSVLSRSMGAYPKRDTNERT</sequence>
<protein>
    <submittedName>
        <fullName evidence="2">Uncharacterized protein</fullName>
    </submittedName>
</protein>
<proteinExistence type="predicted"/>
<organism evidence="2 3">
    <name type="scientific">Trachymyrmex cornetzi</name>
    <dbReference type="NCBI Taxonomy" id="471704"/>
    <lineage>
        <taxon>Eukaryota</taxon>
        <taxon>Metazoa</taxon>
        <taxon>Ecdysozoa</taxon>
        <taxon>Arthropoda</taxon>
        <taxon>Hexapoda</taxon>
        <taxon>Insecta</taxon>
        <taxon>Pterygota</taxon>
        <taxon>Neoptera</taxon>
        <taxon>Endopterygota</taxon>
        <taxon>Hymenoptera</taxon>
        <taxon>Apocrita</taxon>
        <taxon>Aculeata</taxon>
        <taxon>Formicoidea</taxon>
        <taxon>Formicidae</taxon>
        <taxon>Myrmicinae</taxon>
        <taxon>Trachymyrmex</taxon>
    </lineage>
</organism>
<dbReference type="Proteomes" id="UP000078492">
    <property type="component" value="Unassembled WGS sequence"/>
</dbReference>
<evidence type="ECO:0000313" key="3">
    <source>
        <dbReference type="Proteomes" id="UP000078492"/>
    </source>
</evidence>
<evidence type="ECO:0000256" key="1">
    <source>
        <dbReference type="SAM" id="MobiDB-lite"/>
    </source>
</evidence>
<gene>
    <name evidence="2" type="ORF">ALC57_12981</name>
</gene>
<feature type="compositionally biased region" description="Basic and acidic residues" evidence="1">
    <location>
        <begin position="10"/>
        <end position="21"/>
    </location>
</feature>
<evidence type="ECO:0000313" key="2">
    <source>
        <dbReference type="EMBL" id="KYN14872.1"/>
    </source>
</evidence>